<comment type="caution">
    <text evidence="3">The sequence shown here is derived from an EMBL/GenBank/DDBJ whole genome shotgun (WGS) entry which is preliminary data.</text>
</comment>
<keyword evidence="1" id="KW-0460">Magnesium</keyword>
<dbReference type="InterPro" id="IPR029014">
    <property type="entry name" value="NiFe-Hase_large"/>
</dbReference>
<organism evidence="3 4">
    <name type="scientific">Entotheonella factor</name>
    <dbReference type="NCBI Taxonomy" id="1429438"/>
    <lineage>
        <taxon>Bacteria</taxon>
        <taxon>Pseudomonadati</taxon>
        <taxon>Nitrospinota/Tectimicrobiota group</taxon>
        <taxon>Candidatus Tectimicrobiota</taxon>
        <taxon>Candidatus Entotheonellia</taxon>
        <taxon>Candidatus Entotheonellales</taxon>
        <taxon>Candidatus Entotheonellaceae</taxon>
        <taxon>Candidatus Entotheonella</taxon>
    </lineage>
</organism>
<keyword evidence="1" id="KW-0408">Iron</keyword>
<keyword evidence="1" id="KW-0533">Nickel</keyword>
<dbReference type="InterPro" id="IPR001501">
    <property type="entry name" value="Ni-dep_hyd_lsu"/>
</dbReference>
<feature type="binding site" evidence="1">
    <location>
        <position position="92"/>
    </location>
    <ligand>
        <name>Mg(2+)</name>
        <dbReference type="ChEBI" id="CHEBI:18420"/>
    </ligand>
</feature>
<comment type="cofactor">
    <cofactor evidence="1">
        <name>Ni(2+)</name>
        <dbReference type="ChEBI" id="CHEBI:49786"/>
    </cofactor>
</comment>
<gene>
    <name evidence="3" type="ORF">ETSY1_21495</name>
</gene>
<keyword evidence="4" id="KW-1185">Reference proteome</keyword>
<proteinExistence type="predicted"/>
<feature type="binding site" evidence="1">
    <location>
        <position position="595"/>
    </location>
    <ligand>
        <name>Ni(2+)</name>
        <dbReference type="ChEBI" id="CHEBI:49786"/>
    </ligand>
</feature>
<dbReference type="Gene3D" id="1.10.645.10">
    <property type="entry name" value="Cytochrome-c3 Hydrogenase, chain B"/>
    <property type="match status" value="1"/>
</dbReference>
<protein>
    <submittedName>
        <fullName evidence="3">Cytochrome C</fullName>
    </submittedName>
</protein>
<feature type="binding site" evidence="1">
    <location>
        <position position="114"/>
    </location>
    <ligand>
        <name>Ni(2+)</name>
        <dbReference type="ChEBI" id="CHEBI:49786"/>
    </ligand>
</feature>
<feature type="compositionally biased region" description="Basic and acidic residues" evidence="2">
    <location>
        <begin position="381"/>
        <end position="396"/>
    </location>
</feature>
<dbReference type="PANTHER" id="PTHR42958">
    <property type="entry name" value="HYDROGENASE-2 LARGE CHAIN"/>
    <property type="match status" value="1"/>
</dbReference>
<dbReference type="GO" id="GO:0016151">
    <property type="term" value="F:nickel cation binding"/>
    <property type="evidence" value="ECO:0007669"/>
    <property type="project" value="InterPro"/>
</dbReference>
<feature type="binding site" evidence="1">
    <location>
        <position position="598"/>
    </location>
    <ligand>
        <name>Fe cation</name>
        <dbReference type="ChEBI" id="CHEBI:24875"/>
    </ligand>
</feature>
<dbReference type="Pfam" id="PF00374">
    <property type="entry name" value="NiFeSe_Hases"/>
    <property type="match status" value="2"/>
</dbReference>
<reference evidence="3 4" key="1">
    <citation type="journal article" date="2014" name="Nature">
        <title>An environmental bacterial taxon with a large and distinct metabolic repertoire.</title>
        <authorList>
            <person name="Wilson M.C."/>
            <person name="Mori T."/>
            <person name="Ruckert C."/>
            <person name="Uria A.R."/>
            <person name="Helf M.J."/>
            <person name="Takada K."/>
            <person name="Gernert C."/>
            <person name="Steffens U.A."/>
            <person name="Heycke N."/>
            <person name="Schmitt S."/>
            <person name="Rinke C."/>
            <person name="Helfrich E.J."/>
            <person name="Brachmann A.O."/>
            <person name="Gurgui C."/>
            <person name="Wakimoto T."/>
            <person name="Kracht M."/>
            <person name="Crusemann M."/>
            <person name="Hentschel U."/>
            <person name="Abe I."/>
            <person name="Matsunaga S."/>
            <person name="Kalinowski J."/>
            <person name="Takeyama H."/>
            <person name="Piel J."/>
        </authorList>
    </citation>
    <scope>NUCLEOTIDE SEQUENCE [LARGE SCALE GENOMIC DNA]</scope>
    <source>
        <strain evidence="4">TSY1</strain>
    </source>
</reference>
<evidence type="ECO:0000313" key="4">
    <source>
        <dbReference type="Proteomes" id="UP000019141"/>
    </source>
</evidence>
<dbReference type="EMBL" id="AZHW01000626">
    <property type="protein sequence ID" value="ETW97737.1"/>
    <property type="molecule type" value="Genomic_DNA"/>
</dbReference>
<name>W4LID0_ENTF1</name>
<sequence>MCFRNLPIEFDEHGQARLKEGVNNPYDYQVIDLSEREDKVQELLAKNGFVKNVDYDPVTRVAGALAFHSVVDMQERKVLSTNSMATLFRGYEVILRGRDPRDAAYISSRACGVCGGVHATTAALALEMALGIEPPPLGIAVRNLLLSIEYLYDHPLHLFLLAGPDYSEQLINATNPELYQAAKQAPANHRAQHGYATVGDIMDALNPLTGQLYLEALAMTRVAREAYVLIGGKYPHPQSVVPGGVAATINTTVLNEMYTRLQRFFDYSQKVVGIWDDVFDFMLAFNPAYNQCGVRPATMADTGVWDRPGVYDGTYANMDAWGKARWATPGVLVDGEVVTTDLSKLNAGMEEFIEHSYYDKWDGQRFPEDPLGLPLSPNHPWNKETKPRPGKQSWRDRYSWDTSPTWDRMPMEAGAYTRLYMTAKARELPPSNFLEATGYSLKMKIPGGTLPDAELEWKVPEHWNAFERNRARAYAIAYSAMVSMENWMMAQEMIRQGETDVSVPFEIPKTGTHLGVGFWGAGRGFLSHHLIIDDGAIGNYQIITPSTLNAAPRTPWGEPGPYEEAVLNTPILENTDTDNFMGIDILRAIRSFDPCMPCTTHIMVDGADKMITREVTTCACGVE</sequence>
<dbReference type="PATRIC" id="fig|1429438.4.peg.4161"/>
<accession>W4LID0</accession>
<dbReference type="InterPro" id="IPR050867">
    <property type="entry name" value="NiFe/NiFeSe_hydrgnase_LSU"/>
</dbReference>
<feature type="binding site" evidence="1">
    <location>
        <position position="111"/>
    </location>
    <ligand>
        <name>Ni(2+)</name>
        <dbReference type="ChEBI" id="CHEBI:49786"/>
    </ligand>
</feature>
<feature type="binding site" evidence="1">
    <location>
        <position position="542"/>
    </location>
    <ligand>
        <name>Mg(2+)</name>
        <dbReference type="ChEBI" id="CHEBI:18420"/>
    </ligand>
</feature>
<feature type="binding site" evidence="1">
    <location>
        <position position="601"/>
    </location>
    <ligand>
        <name>Mg(2+)</name>
        <dbReference type="ChEBI" id="CHEBI:18420"/>
    </ligand>
</feature>
<dbReference type="Proteomes" id="UP000019141">
    <property type="component" value="Unassembled WGS sequence"/>
</dbReference>
<feature type="region of interest" description="Disordered" evidence="2">
    <location>
        <begin position="372"/>
        <end position="396"/>
    </location>
</feature>
<evidence type="ECO:0000256" key="1">
    <source>
        <dbReference type="PIRSR" id="PIRSR601501-1"/>
    </source>
</evidence>
<evidence type="ECO:0000313" key="3">
    <source>
        <dbReference type="EMBL" id="ETW97737.1"/>
    </source>
</evidence>
<dbReference type="SUPFAM" id="SSF56762">
    <property type="entry name" value="HydB/Nqo4-like"/>
    <property type="match status" value="1"/>
</dbReference>
<evidence type="ECO:0000256" key="2">
    <source>
        <dbReference type="SAM" id="MobiDB-lite"/>
    </source>
</evidence>
<dbReference type="PANTHER" id="PTHR42958:SF4">
    <property type="entry name" value="HYDROGENASE EXPRESSION_FORMATION PROTEIN HUPK"/>
    <property type="match status" value="1"/>
</dbReference>
<comment type="cofactor">
    <cofactor evidence="1">
        <name>Fe cation</name>
        <dbReference type="ChEBI" id="CHEBI:24875"/>
    </cofactor>
</comment>
<keyword evidence="1" id="KW-0479">Metal-binding</keyword>
<feature type="binding site" evidence="1">
    <location>
        <position position="114"/>
    </location>
    <ligand>
        <name>Fe cation</name>
        <dbReference type="ChEBI" id="CHEBI:24875"/>
    </ligand>
</feature>
<dbReference type="HOGENOM" id="CLU_030087_0_0_7"/>
<dbReference type="AlphaFoldDB" id="W4LID0"/>